<evidence type="ECO:0000256" key="13">
    <source>
        <dbReference type="SAM" id="Coils"/>
    </source>
</evidence>
<dbReference type="PANTHER" id="PTHR21771">
    <property type="entry name" value="MITOCHONDRIA-EATING PROTEIN-RELATED"/>
    <property type="match status" value="1"/>
</dbReference>
<evidence type="ECO:0000259" key="14">
    <source>
        <dbReference type="Pfam" id="PF16026"/>
    </source>
</evidence>
<dbReference type="InterPro" id="IPR026169">
    <property type="entry name" value="MIEAP"/>
</dbReference>
<feature type="coiled-coil region" evidence="13">
    <location>
        <begin position="193"/>
        <end position="291"/>
    </location>
</feature>
<evidence type="ECO:0000256" key="7">
    <source>
        <dbReference type="ARBA" id="ARBA00022787"/>
    </source>
</evidence>
<evidence type="ECO:0000256" key="12">
    <source>
        <dbReference type="ARBA" id="ARBA00032687"/>
    </source>
</evidence>
<evidence type="ECO:0000256" key="3">
    <source>
        <dbReference type="ARBA" id="ARBA00004496"/>
    </source>
</evidence>
<keyword evidence="9" id="KW-0446">Lipid-binding</keyword>
<dbReference type="GO" id="GO:0008289">
    <property type="term" value="F:lipid binding"/>
    <property type="evidence" value="ECO:0007669"/>
    <property type="project" value="UniProtKB-KW"/>
</dbReference>
<reference evidence="15 16" key="1">
    <citation type="submission" date="2020-06" db="EMBL/GenBank/DDBJ databases">
        <authorList>
            <person name="Li R."/>
            <person name="Bekaert M."/>
        </authorList>
    </citation>
    <scope>NUCLEOTIDE SEQUENCE [LARGE SCALE GENOMIC DNA]</scope>
    <source>
        <strain evidence="16">wild</strain>
    </source>
</reference>
<dbReference type="EMBL" id="CACVKT020008392">
    <property type="protein sequence ID" value="CAC5415251.1"/>
    <property type="molecule type" value="Genomic_DNA"/>
</dbReference>
<keyword evidence="7" id="KW-1000">Mitochondrion outer membrane</keyword>
<dbReference type="GO" id="GO:0005759">
    <property type="term" value="C:mitochondrial matrix"/>
    <property type="evidence" value="ECO:0007669"/>
    <property type="project" value="UniProtKB-SubCell"/>
</dbReference>
<accession>A0A6J8E853</accession>
<dbReference type="GO" id="GO:0035694">
    <property type="term" value="P:mitochondrial protein catabolic process"/>
    <property type="evidence" value="ECO:0007669"/>
    <property type="project" value="InterPro"/>
</dbReference>
<proteinExistence type="inferred from homology"/>
<evidence type="ECO:0000256" key="10">
    <source>
        <dbReference type="ARBA" id="ARBA00023128"/>
    </source>
</evidence>
<sequence length="597" mass="69763">MDKTTWRLEFPSKDEQTQVEYEDVKLVVIKTKKSIKALEKILKDYTNYKQNFQDIEHHLKRNTHACMHELNTILSVTTQEEDTITDLKRRLEKSEEENERIDGEIEKSNDLLRKSEERCKKITQEKTKLYEDNEKTLKQLQQMESEIEELKSESEEARRIQETKAIEVESSQKTIYTLEKQVEGLQGENENTIRSLQHELHVLEQRFKKEQEDAISNVNKLKNEKQLAIDHYTQQVQSRDNDIQRLNGQIRQLSENSAQYEQFCRQMQEEMQSFKSELERKENTLQTVVKQRDEERTLKEDERKQKDEALTRLSAIAGDRLRNNNPGITDLSDPNRPMKIAEKFTEMYDNDWTDSMEALEDLDLGEEECVKILLHFLTDSYEECGRLVAELDSHILKAVIISGCEQDTNESGDNKPQDQNIPAELLKPMKDLRKKLTENNVEKLQKKLPDYLMKTRNLTEEHISACSKFVADCIKYAWMMQIQDPPVYIEWDFPSDTKIDTNILRSYTKAGDQVDFIVWPVLYLHKDGPVLNKGVVQPKSANKLSAIAGDRLRNNNPGITGLSDPNKPMKIAEKFTEMYDNDWTDSMEALEDLGLNE</sequence>
<keyword evidence="8 13" id="KW-0175">Coiled coil</keyword>
<evidence type="ECO:0000256" key="6">
    <source>
        <dbReference type="ARBA" id="ARBA00022490"/>
    </source>
</evidence>
<keyword evidence="11" id="KW-0472">Membrane</keyword>
<evidence type="ECO:0000256" key="4">
    <source>
        <dbReference type="ARBA" id="ARBA00008233"/>
    </source>
</evidence>
<dbReference type="AlphaFoldDB" id="A0A6J8E853"/>
<dbReference type="PANTHER" id="PTHR21771:SF0">
    <property type="entry name" value="MITOCHONDRIA-EATING PROTEIN"/>
    <property type="match status" value="1"/>
</dbReference>
<keyword evidence="6" id="KW-0963">Cytoplasm</keyword>
<dbReference type="Gene3D" id="1.10.287.1490">
    <property type="match status" value="1"/>
</dbReference>
<dbReference type="Proteomes" id="UP000507470">
    <property type="component" value="Unassembled WGS sequence"/>
</dbReference>
<name>A0A6J8E853_MYTCO</name>
<evidence type="ECO:0000256" key="2">
    <source>
        <dbReference type="ARBA" id="ARBA00004305"/>
    </source>
</evidence>
<dbReference type="InterPro" id="IPR031981">
    <property type="entry name" value="MIEAP_C"/>
</dbReference>
<keyword evidence="16" id="KW-1185">Reference proteome</keyword>
<feature type="domain" description="Mitochondria-eating protein C-terminal" evidence="14">
    <location>
        <begin position="336"/>
        <end position="537"/>
    </location>
</feature>
<dbReference type="GO" id="GO:0035695">
    <property type="term" value="P:mitophagy by internal vacuole formation"/>
    <property type="evidence" value="ECO:0007669"/>
    <property type="project" value="TreeGrafter"/>
</dbReference>
<evidence type="ECO:0000256" key="1">
    <source>
        <dbReference type="ARBA" id="ARBA00004294"/>
    </source>
</evidence>
<feature type="coiled-coil region" evidence="13">
    <location>
        <begin position="77"/>
        <end position="163"/>
    </location>
</feature>
<protein>
    <recommendedName>
        <fullName evidence="5">Mitochondria-eating protein</fullName>
    </recommendedName>
    <alternativeName>
        <fullName evidence="12">Spermatogenesis-associated protein 18</fullName>
    </alternativeName>
</protein>
<comment type="similarity">
    <text evidence="4">Belongs to the MIEAP family.</text>
</comment>
<comment type="subcellular location">
    <subcellularLocation>
        <location evidence="3">Cytoplasm</location>
    </subcellularLocation>
    <subcellularLocation>
        <location evidence="2">Mitochondrion matrix</location>
    </subcellularLocation>
    <subcellularLocation>
        <location evidence="1">Mitochondrion outer membrane</location>
    </subcellularLocation>
</comment>
<dbReference type="Pfam" id="PF16026">
    <property type="entry name" value="MIEAP"/>
    <property type="match status" value="1"/>
</dbReference>
<keyword evidence="10" id="KW-0496">Mitochondrion</keyword>
<gene>
    <name evidence="15" type="ORF">MCOR_47957</name>
</gene>
<evidence type="ECO:0000256" key="9">
    <source>
        <dbReference type="ARBA" id="ARBA00023121"/>
    </source>
</evidence>
<evidence type="ECO:0000313" key="16">
    <source>
        <dbReference type="Proteomes" id="UP000507470"/>
    </source>
</evidence>
<evidence type="ECO:0000256" key="11">
    <source>
        <dbReference type="ARBA" id="ARBA00023136"/>
    </source>
</evidence>
<evidence type="ECO:0000256" key="8">
    <source>
        <dbReference type="ARBA" id="ARBA00023054"/>
    </source>
</evidence>
<evidence type="ECO:0000256" key="5">
    <source>
        <dbReference type="ARBA" id="ARBA00019863"/>
    </source>
</evidence>
<dbReference type="OrthoDB" id="6107551at2759"/>
<evidence type="ECO:0000313" key="15">
    <source>
        <dbReference type="EMBL" id="CAC5415251.1"/>
    </source>
</evidence>
<organism evidence="15 16">
    <name type="scientific">Mytilus coruscus</name>
    <name type="common">Sea mussel</name>
    <dbReference type="NCBI Taxonomy" id="42192"/>
    <lineage>
        <taxon>Eukaryota</taxon>
        <taxon>Metazoa</taxon>
        <taxon>Spiralia</taxon>
        <taxon>Lophotrochozoa</taxon>
        <taxon>Mollusca</taxon>
        <taxon>Bivalvia</taxon>
        <taxon>Autobranchia</taxon>
        <taxon>Pteriomorphia</taxon>
        <taxon>Mytilida</taxon>
        <taxon>Mytiloidea</taxon>
        <taxon>Mytilidae</taxon>
        <taxon>Mytilinae</taxon>
        <taxon>Mytilus</taxon>
    </lineage>
</organism>
<dbReference type="GO" id="GO:0005741">
    <property type="term" value="C:mitochondrial outer membrane"/>
    <property type="evidence" value="ECO:0007669"/>
    <property type="project" value="UniProtKB-SubCell"/>
</dbReference>